<name>A0ABS9S0P0_9GAMM</name>
<dbReference type="InterPro" id="IPR011990">
    <property type="entry name" value="TPR-like_helical_dom_sf"/>
</dbReference>
<accession>A0ABS9S0P0</accession>
<dbReference type="Gene3D" id="1.25.40.10">
    <property type="entry name" value="Tetratricopeptide repeat domain"/>
    <property type="match status" value="2"/>
</dbReference>
<dbReference type="PANTHER" id="PTHR45588:SF1">
    <property type="entry name" value="WW DOMAIN-CONTAINING PROTEIN"/>
    <property type="match status" value="1"/>
</dbReference>
<dbReference type="SUPFAM" id="SSF48452">
    <property type="entry name" value="TPR-like"/>
    <property type="match status" value="2"/>
</dbReference>
<sequence length="553" mass="61779">MPRNLVQFQTGLSLPAFVFFVAGLSFSYSALAEQEYPQGEEMVPKGDDIGTVDFRVSCDDAVKQRFDRALGLMHHMMYEQARTEFGALTETDPNCAMAHWGVATTLFQPLWPERPDQAALQRGWDEISKAIDLEPETERERLLVDATAGFFREPDTAAYWDRIDRWAKGMAAAYEANPDDLDTAALYGLSLVAVAARAEDRNPLLDEAEAVLRAVWEEEPTHPGAIHYSIHATDVEGRAENALDLVEVYADIAPEVTHARHMPSHIYVRLGKWSEVIDWNRRSVDAALRSPVNDSISLHYLHGSDYLVYGYLQKGNDTKAQEIFEEAMAHDNHQPSFAAAFHAAAIPARLAVEQRDWGRATALEPRTPDYLPWDQSLWAEGLTWYARGLGGVHSGELDIAREAEERLKALRDQAKAEGEDVFATYLEVDRRILSGWIAHADDDIGEAIELMQSAAELEGTTEKHPITPGALLPPYEALGDLLLTRDRPAEALEAYRASDEIWPGRYNTLLGAARAAQAAEDDTAAREYYQQLLEIVGDSERDAIREAKAFVEE</sequence>
<reference evidence="1 2" key="1">
    <citation type="submission" date="2022-02" db="EMBL/GenBank/DDBJ databases">
        <title>Halomonas fukangensis sp. nov., a halophilic bacterium isolated from a bulk soil of Kalidium foliatum at Fukang.</title>
        <authorList>
            <person name="Huang Y."/>
        </authorList>
    </citation>
    <scope>NUCLEOTIDE SEQUENCE [LARGE SCALE GENOMIC DNA]</scope>
    <source>
        <strain evidence="1 2">EGI 63088</strain>
    </source>
</reference>
<dbReference type="EMBL" id="JAKVPY010000056">
    <property type="protein sequence ID" value="MCH4565575.1"/>
    <property type="molecule type" value="Genomic_DNA"/>
</dbReference>
<dbReference type="RefSeq" id="WP_240570100.1">
    <property type="nucleotide sequence ID" value="NZ_JAKVPY010000056.1"/>
</dbReference>
<protein>
    <recommendedName>
        <fullName evidence="3">Tetratricopeptide repeat protein</fullName>
    </recommendedName>
</protein>
<evidence type="ECO:0000313" key="1">
    <source>
        <dbReference type="EMBL" id="MCH4565575.1"/>
    </source>
</evidence>
<evidence type="ECO:0000313" key="2">
    <source>
        <dbReference type="Proteomes" id="UP001202117"/>
    </source>
</evidence>
<organism evidence="1 2">
    <name type="scientific">Halomonas flagellata</name>
    <dbReference type="NCBI Taxonomy" id="2920385"/>
    <lineage>
        <taxon>Bacteria</taxon>
        <taxon>Pseudomonadati</taxon>
        <taxon>Pseudomonadota</taxon>
        <taxon>Gammaproteobacteria</taxon>
        <taxon>Oceanospirillales</taxon>
        <taxon>Halomonadaceae</taxon>
        <taxon>Halomonas</taxon>
    </lineage>
</organism>
<comment type="caution">
    <text evidence="1">The sequence shown here is derived from an EMBL/GenBank/DDBJ whole genome shotgun (WGS) entry which is preliminary data.</text>
</comment>
<keyword evidence="2" id="KW-1185">Reference proteome</keyword>
<proteinExistence type="predicted"/>
<dbReference type="PANTHER" id="PTHR45588">
    <property type="entry name" value="TPR DOMAIN-CONTAINING PROTEIN"/>
    <property type="match status" value="1"/>
</dbReference>
<evidence type="ECO:0008006" key="3">
    <source>
        <dbReference type="Google" id="ProtNLM"/>
    </source>
</evidence>
<dbReference type="Proteomes" id="UP001202117">
    <property type="component" value="Unassembled WGS sequence"/>
</dbReference>
<gene>
    <name evidence="1" type="ORF">MKP05_21000</name>
</gene>